<dbReference type="SUPFAM" id="SSF52255">
    <property type="entry name" value="N5-CAIR mutase (phosphoribosylaminoimidazole carboxylase, PurE)"/>
    <property type="match status" value="1"/>
</dbReference>
<protein>
    <recommendedName>
        <fullName evidence="3">PurE domain-containing protein</fullName>
    </recommendedName>
</protein>
<dbReference type="Proteomes" id="UP000177235">
    <property type="component" value="Unassembled WGS sequence"/>
</dbReference>
<name>A0A1F5Q9R5_9BACT</name>
<accession>A0A1F5Q9R5</accession>
<gene>
    <name evidence="1" type="ORF">A3J05_03245</name>
</gene>
<evidence type="ECO:0000313" key="2">
    <source>
        <dbReference type="Proteomes" id="UP000177235"/>
    </source>
</evidence>
<dbReference type="Gene3D" id="3.40.50.1970">
    <property type="match status" value="1"/>
</dbReference>
<dbReference type="AlphaFoldDB" id="A0A1F5Q9R5"/>
<evidence type="ECO:0008006" key="3">
    <source>
        <dbReference type="Google" id="ProtNLM"/>
    </source>
</evidence>
<sequence length="181" mass="20129">MVASKDDEKWMNAEFVYDMLDKVLGKHRWILIRGSAEKNPIENAEFCEKLRNLEVEIVITCAGLFPMIGRAAASYFAYATPFMEGTVVMCVPETAEHIPSLLSTPDFVAVSCPGHGKRGFLNAAVLACQSLSRSDRSILVRLGHFRDEFLKTKQQPQFDVRGTLDEQQPRALAAAAPIPED</sequence>
<comment type="caution">
    <text evidence="1">The sequence shown here is derived from an EMBL/GenBank/DDBJ whole genome shotgun (WGS) entry which is preliminary data.</text>
</comment>
<organism evidence="1 2">
    <name type="scientific">Candidatus Doudnabacteria bacterium RIFCSPLOWO2_02_FULL_48_13</name>
    <dbReference type="NCBI Taxonomy" id="1817845"/>
    <lineage>
        <taxon>Bacteria</taxon>
        <taxon>Candidatus Doudnaibacteriota</taxon>
    </lineage>
</organism>
<evidence type="ECO:0000313" key="1">
    <source>
        <dbReference type="EMBL" id="OGE98878.1"/>
    </source>
</evidence>
<dbReference type="EMBL" id="MFFF01000025">
    <property type="protein sequence ID" value="OGE98878.1"/>
    <property type="molecule type" value="Genomic_DNA"/>
</dbReference>
<reference evidence="1 2" key="1">
    <citation type="journal article" date="2016" name="Nat. Commun.">
        <title>Thousands of microbial genomes shed light on interconnected biogeochemical processes in an aquifer system.</title>
        <authorList>
            <person name="Anantharaman K."/>
            <person name="Brown C.T."/>
            <person name="Hug L.A."/>
            <person name="Sharon I."/>
            <person name="Castelle C.J."/>
            <person name="Probst A.J."/>
            <person name="Thomas B.C."/>
            <person name="Singh A."/>
            <person name="Wilkins M.J."/>
            <person name="Karaoz U."/>
            <person name="Brodie E.L."/>
            <person name="Williams K.H."/>
            <person name="Hubbard S.S."/>
            <person name="Banfield J.F."/>
        </authorList>
    </citation>
    <scope>NUCLEOTIDE SEQUENCE [LARGE SCALE GENOMIC DNA]</scope>
</reference>
<proteinExistence type="predicted"/>